<keyword evidence="2" id="KW-0805">Transcription regulation</keyword>
<evidence type="ECO:0000256" key="1">
    <source>
        <dbReference type="ARBA" id="ARBA00004123"/>
    </source>
</evidence>
<evidence type="ECO:0000313" key="8">
    <source>
        <dbReference type="EMBL" id="SPO20674.1"/>
    </source>
</evidence>
<dbReference type="GO" id="GO:0005634">
    <property type="term" value="C:nucleus"/>
    <property type="evidence" value="ECO:0007669"/>
    <property type="project" value="UniProtKB-SubCell"/>
</dbReference>
<proteinExistence type="inferred from homology"/>
<feature type="region of interest" description="Disordered" evidence="7">
    <location>
        <begin position="290"/>
        <end position="397"/>
    </location>
</feature>
<dbReference type="Proteomes" id="UP000324022">
    <property type="component" value="Unassembled WGS sequence"/>
</dbReference>
<feature type="compositionally biased region" description="Basic and acidic residues" evidence="7">
    <location>
        <begin position="385"/>
        <end position="394"/>
    </location>
</feature>
<dbReference type="OrthoDB" id="66982at2759"/>
<dbReference type="GO" id="GO:0003712">
    <property type="term" value="F:transcription coregulator activity"/>
    <property type="evidence" value="ECO:0007669"/>
    <property type="project" value="TreeGrafter"/>
</dbReference>
<dbReference type="Gene3D" id="1.10.20.10">
    <property type="entry name" value="Histone, subunit A"/>
    <property type="match status" value="1"/>
</dbReference>
<protein>
    <submittedName>
        <fullName evidence="8">Related to SPT3 - general transcriptional adaptor or co-activator</fullName>
    </submittedName>
</protein>
<dbReference type="GO" id="GO:0006357">
    <property type="term" value="P:regulation of transcription by RNA polymerase II"/>
    <property type="evidence" value="ECO:0007669"/>
    <property type="project" value="UniProtKB-ARBA"/>
</dbReference>
<dbReference type="InterPro" id="IPR003195">
    <property type="entry name" value="TFIID_TAF13"/>
</dbReference>
<keyword evidence="5" id="KW-0539">Nucleus</keyword>
<dbReference type="GO" id="GO:0006366">
    <property type="term" value="P:transcription by RNA polymerase II"/>
    <property type="evidence" value="ECO:0007669"/>
    <property type="project" value="InterPro"/>
</dbReference>
<evidence type="ECO:0000256" key="3">
    <source>
        <dbReference type="ARBA" id="ARBA00023159"/>
    </source>
</evidence>
<feature type="region of interest" description="Disordered" evidence="7">
    <location>
        <begin position="113"/>
        <end position="145"/>
    </location>
</feature>
<evidence type="ECO:0000256" key="7">
    <source>
        <dbReference type="SAM" id="MobiDB-lite"/>
    </source>
</evidence>
<dbReference type="GO" id="GO:0000124">
    <property type="term" value="C:SAGA complex"/>
    <property type="evidence" value="ECO:0007669"/>
    <property type="project" value="TreeGrafter"/>
</dbReference>
<gene>
    <name evidence="8" type="ORF">UTRI_00150</name>
</gene>
<comment type="subcellular location">
    <subcellularLocation>
        <location evidence="1">Nucleus</location>
    </subcellularLocation>
</comment>
<dbReference type="GO" id="GO:0046982">
    <property type="term" value="F:protein heterodimerization activity"/>
    <property type="evidence" value="ECO:0007669"/>
    <property type="project" value="InterPro"/>
</dbReference>
<dbReference type="SUPFAM" id="SSF47113">
    <property type="entry name" value="Histone-fold"/>
    <property type="match status" value="1"/>
</dbReference>
<evidence type="ECO:0000313" key="9">
    <source>
        <dbReference type="Proteomes" id="UP000324022"/>
    </source>
</evidence>
<dbReference type="PANTHER" id="PTHR11380">
    <property type="entry name" value="TRANSCRIPTION INITIATION FACTOR TFIID/SUPT3-RELATED"/>
    <property type="match status" value="1"/>
</dbReference>
<dbReference type="PANTHER" id="PTHR11380:SF16">
    <property type="entry name" value="TRANSCRIPTION INITIATION PROTEIN SPT3 HOMOLOG"/>
    <property type="match status" value="1"/>
</dbReference>
<sequence>MSKTTPGPSSAFPGPGMEADALDAPAPEYRYQVEISQMMFVFADVVDPAPEVTKLVEDIVRSQTIEMIIQSRRLAQRRASKYLSPEDLIFLIRYDRAKVNRLRTYLSWKDVRKNAKDSGDSGGAPGGATEMDALDDPTSMDGPNMKATKMKIRLPWEISSIYSEHVLALPNADGEEEEDDDDLEAHEASMQRLKDADEATRRMTREEYVHYSECRQASFTFRKSKKFREFINSNAYLDVKPNDDIIDILGFLAFEVVRELCVGAVAIKKALEEQEAARVKADLQQQQGQARSLASSTSSAPTSSNIAATAAPSTAITTGGAVGKRKLDESTVTPTNTDSNAGEKKPRIESTSLDTIDADETATTSADRTITTSPSKPEAESDASDSEHGPKPTDDELCTLFTLPPSVETPLLASHIQEAFARLQRRHPPALSTGIRGSAGPGGLRRTRVFVI</sequence>
<dbReference type="Pfam" id="PF02269">
    <property type="entry name" value="TFIID-18kDa"/>
    <property type="match status" value="1"/>
</dbReference>
<comment type="similarity">
    <text evidence="6">Belongs to the SPT3 family.</text>
</comment>
<feature type="compositionally biased region" description="Low complexity" evidence="7">
    <location>
        <begin position="361"/>
        <end position="373"/>
    </location>
</feature>
<name>A0A5C3DQP2_9BASI</name>
<keyword evidence="4" id="KW-0804">Transcription</keyword>
<keyword evidence="3" id="KW-0010">Activator</keyword>
<dbReference type="AlphaFoldDB" id="A0A5C3DQP2"/>
<evidence type="ECO:0000256" key="6">
    <source>
        <dbReference type="ARBA" id="ARBA00061274"/>
    </source>
</evidence>
<feature type="compositionally biased region" description="Polar residues" evidence="7">
    <location>
        <begin position="330"/>
        <end position="340"/>
    </location>
</feature>
<dbReference type="EMBL" id="OOIN01000002">
    <property type="protein sequence ID" value="SPO20674.1"/>
    <property type="molecule type" value="Genomic_DNA"/>
</dbReference>
<dbReference type="FunFam" id="1.10.20.10:FF:000023">
    <property type="entry name" value="transcription initiation protein SPT3 homolog"/>
    <property type="match status" value="1"/>
</dbReference>
<evidence type="ECO:0000256" key="5">
    <source>
        <dbReference type="ARBA" id="ARBA00023242"/>
    </source>
</evidence>
<evidence type="ECO:0000256" key="2">
    <source>
        <dbReference type="ARBA" id="ARBA00023015"/>
    </source>
</evidence>
<accession>A0A5C3DQP2</accession>
<evidence type="ECO:0000256" key="4">
    <source>
        <dbReference type="ARBA" id="ARBA00023163"/>
    </source>
</evidence>
<feature type="compositionally biased region" description="Low complexity" evidence="7">
    <location>
        <begin position="294"/>
        <end position="318"/>
    </location>
</feature>
<dbReference type="CDD" id="cd22926">
    <property type="entry name" value="HFD_SPT3"/>
    <property type="match status" value="1"/>
</dbReference>
<dbReference type="InterPro" id="IPR009072">
    <property type="entry name" value="Histone-fold"/>
</dbReference>
<organism evidence="8 9">
    <name type="scientific">Ustilago trichophora</name>
    <dbReference type="NCBI Taxonomy" id="86804"/>
    <lineage>
        <taxon>Eukaryota</taxon>
        <taxon>Fungi</taxon>
        <taxon>Dikarya</taxon>
        <taxon>Basidiomycota</taxon>
        <taxon>Ustilaginomycotina</taxon>
        <taxon>Ustilaginomycetes</taxon>
        <taxon>Ustilaginales</taxon>
        <taxon>Ustilaginaceae</taxon>
        <taxon>Ustilago</taxon>
    </lineage>
</organism>
<reference evidence="8 9" key="1">
    <citation type="submission" date="2018-03" db="EMBL/GenBank/DDBJ databases">
        <authorList>
            <person name="Guldener U."/>
        </authorList>
    </citation>
    <scope>NUCLEOTIDE SEQUENCE [LARGE SCALE GENOMIC DNA]</scope>
    <source>
        <strain evidence="8 9">NBRC100155</strain>
    </source>
</reference>
<keyword evidence="9" id="KW-1185">Reference proteome</keyword>